<evidence type="ECO:0000313" key="3">
    <source>
        <dbReference type="Proteomes" id="UP000239203"/>
    </source>
</evidence>
<keyword evidence="3" id="KW-1185">Reference proteome</keyword>
<sequence length="77" mass="8558">MRDAHPVVVMIVNVLSVLLGVSGVVWGIWMWVATEQRWWECLLVIFVGWWTTTVPAVLRAGREAPPSVGGDPGHDHL</sequence>
<keyword evidence="1" id="KW-0472">Membrane</keyword>
<feature type="transmembrane region" description="Helical" evidence="1">
    <location>
        <begin position="7"/>
        <end position="31"/>
    </location>
</feature>
<protein>
    <submittedName>
        <fullName evidence="2">Uncharacterized protein</fullName>
    </submittedName>
</protein>
<proteinExistence type="predicted"/>
<dbReference type="EMBL" id="PTIX01000015">
    <property type="protein sequence ID" value="PPK65280.1"/>
    <property type="molecule type" value="Genomic_DNA"/>
</dbReference>
<evidence type="ECO:0000313" key="2">
    <source>
        <dbReference type="EMBL" id="PPK65280.1"/>
    </source>
</evidence>
<name>A0A2S6GJA7_9PSEU</name>
<comment type="caution">
    <text evidence="2">The sequence shown here is derived from an EMBL/GenBank/DDBJ whole genome shotgun (WGS) entry which is preliminary data.</text>
</comment>
<dbReference type="Proteomes" id="UP000239203">
    <property type="component" value="Unassembled WGS sequence"/>
</dbReference>
<evidence type="ECO:0000256" key="1">
    <source>
        <dbReference type="SAM" id="Phobius"/>
    </source>
</evidence>
<dbReference type="AlphaFoldDB" id="A0A2S6GJA7"/>
<organism evidence="2 3">
    <name type="scientific">Actinokineospora auranticolor</name>
    <dbReference type="NCBI Taxonomy" id="155976"/>
    <lineage>
        <taxon>Bacteria</taxon>
        <taxon>Bacillati</taxon>
        <taxon>Actinomycetota</taxon>
        <taxon>Actinomycetes</taxon>
        <taxon>Pseudonocardiales</taxon>
        <taxon>Pseudonocardiaceae</taxon>
        <taxon>Actinokineospora</taxon>
    </lineage>
</organism>
<keyword evidence="1" id="KW-0812">Transmembrane</keyword>
<accession>A0A2S6GJA7</accession>
<keyword evidence="1" id="KW-1133">Transmembrane helix</keyword>
<gene>
    <name evidence="2" type="ORF">CLV40_115127</name>
</gene>
<reference evidence="2 3" key="1">
    <citation type="submission" date="2018-02" db="EMBL/GenBank/DDBJ databases">
        <title>Genomic Encyclopedia of Archaeal and Bacterial Type Strains, Phase II (KMG-II): from individual species to whole genera.</title>
        <authorList>
            <person name="Goeker M."/>
        </authorList>
    </citation>
    <scope>NUCLEOTIDE SEQUENCE [LARGE SCALE GENOMIC DNA]</scope>
    <source>
        <strain evidence="2 3">YU 961-1</strain>
    </source>
</reference>